<proteinExistence type="predicted"/>
<dbReference type="AlphaFoldDB" id="A0A2N9HP04"/>
<evidence type="ECO:0000313" key="1">
    <source>
        <dbReference type="EMBL" id="SPD13441.1"/>
    </source>
</evidence>
<sequence length="88" mass="10432">MGDKNERPLREKSVIVLSEETQYPLGDKNERALKEKSVIVLSEEIRYPLGDKNERKPMREKSMKVPLMETWYLHAIDKMKHVPFPYLC</sequence>
<gene>
    <name evidence="1" type="ORF">FSB_LOCUS41323</name>
</gene>
<accession>A0A2N9HP04</accession>
<reference evidence="1" key="1">
    <citation type="submission" date="2018-02" db="EMBL/GenBank/DDBJ databases">
        <authorList>
            <person name="Cohen D.B."/>
            <person name="Kent A.D."/>
        </authorList>
    </citation>
    <scope>NUCLEOTIDE SEQUENCE</scope>
</reference>
<organism evidence="1">
    <name type="scientific">Fagus sylvatica</name>
    <name type="common">Beechnut</name>
    <dbReference type="NCBI Taxonomy" id="28930"/>
    <lineage>
        <taxon>Eukaryota</taxon>
        <taxon>Viridiplantae</taxon>
        <taxon>Streptophyta</taxon>
        <taxon>Embryophyta</taxon>
        <taxon>Tracheophyta</taxon>
        <taxon>Spermatophyta</taxon>
        <taxon>Magnoliopsida</taxon>
        <taxon>eudicotyledons</taxon>
        <taxon>Gunneridae</taxon>
        <taxon>Pentapetalae</taxon>
        <taxon>rosids</taxon>
        <taxon>fabids</taxon>
        <taxon>Fagales</taxon>
        <taxon>Fagaceae</taxon>
        <taxon>Fagus</taxon>
    </lineage>
</organism>
<dbReference type="EMBL" id="OIVN01003768">
    <property type="protein sequence ID" value="SPD13441.1"/>
    <property type="molecule type" value="Genomic_DNA"/>
</dbReference>
<name>A0A2N9HP04_FAGSY</name>
<protein>
    <submittedName>
        <fullName evidence="1">Uncharacterized protein</fullName>
    </submittedName>
</protein>